<dbReference type="Proteomes" id="UP001519460">
    <property type="component" value="Unassembled WGS sequence"/>
</dbReference>
<protein>
    <submittedName>
        <fullName evidence="1">Uncharacterized protein</fullName>
    </submittedName>
</protein>
<evidence type="ECO:0000313" key="2">
    <source>
        <dbReference type="Proteomes" id="UP001519460"/>
    </source>
</evidence>
<comment type="caution">
    <text evidence="1">The sequence shown here is derived from an EMBL/GenBank/DDBJ whole genome shotgun (WGS) entry which is preliminary data.</text>
</comment>
<keyword evidence="2" id="KW-1185">Reference proteome</keyword>
<dbReference type="EMBL" id="JACVVK020000007">
    <property type="protein sequence ID" value="KAK7506189.1"/>
    <property type="molecule type" value="Genomic_DNA"/>
</dbReference>
<evidence type="ECO:0000313" key="1">
    <source>
        <dbReference type="EMBL" id="KAK7506189.1"/>
    </source>
</evidence>
<proteinExistence type="predicted"/>
<reference evidence="1 2" key="1">
    <citation type="journal article" date="2023" name="Sci. Data">
        <title>Genome assembly of the Korean intertidal mud-creeper Batillaria attramentaria.</title>
        <authorList>
            <person name="Patra A.K."/>
            <person name="Ho P.T."/>
            <person name="Jun S."/>
            <person name="Lee S.J."/>
            <person name="Kim Y."/>
            <person name="Won Y.J."/>
        </authorList>
    </citation>
    <scope>NUCLEOTIDE SEQUENCE [LARGE SCALE GENOMIC DNA]</scope>
    <source>
        <strain evidence="1">Wonlab-2016</strain>
    </source>
</reference>
<gene>
    <name evidence="1" type="ORF">BaRGS_00002301</name>
</gene>
<sequence length="110" mass="12620">MAKLFFRRSLDLDDGKINDGIAQRFVKTQGWDARRIGVTMKTKYFHVENGYLILKSEEVFVGTCIPSHGIQSPEVSESPELFALATGTTKKFFLKERDRRLCSPSHLRVR</sequence>
<dbReference type="AlphaFoldDB" id="A0ABD0M2Y8"/>
<accession>A0ABD0M2Y8</accession>
<organism evidence="1 2">
    <name type="scientific">Batillaria attramentaria</name>
    <dbReference type="NCBI Taxonomy" id="370345"/>
    <lineage>
        <taxon>Eukaryota</taxon>
        <taxon>Metazoa</taxon>
        <taxon>Spiralia</taxon>
        <taxon>Lophotrochozoa</taxon>
        <taxon>Mollusca</taxon>
        <taxon>Gastropoda</taxon>
        <taxon>Caenogastropoda</taxon>
        <taxon>Sorbeoconcha</taxon>
        <taxon>Cerithioidea</taxon>
        <taxon>Batillariidae</taxon>
        <taxon>Batillaria</taxon>
    </lineage>
</organism>
<name>A0ABD0M2Y8_9CAEN</name>